<evidence type="ECO:0008006" key="13">
    <source>
        <dbReference type="Google" id="ProtNLM"/>
    </source>
</evidence>
<dbReference type="AlphaFoldDB" id="A0A9R1KAE2"/>
<dbReference type="FunFam" id="1.10.10.10:FF:000322">
    <property type="entry name" value="Probable disease resistance protein At1g63360"/>
    <property type="match status" value="1"/>
</dbReference>
<organism evidence="12">
    <name type="scientific">Triticum aestivum</name>
    <name type="common">Wheat</name>
    <dbReference type="NCBI Taxonomy" id="4565"/>
    <lineage>
        <taxon>Eukaryota</taxon>
        <taxon>Viridiplantae</taxon>
        <taxon>Streptophyta</taxon>
        <taxon>Embryophyta</taxon>
        <taxon>Tracheophyta</taxon>
        <taxon>Spermatophyta</taxon>
        <taxon>Magnoliopsida</taxon>
        <taxon>Liliopsida</taxon>
        <taxon>Poales</taxon>
        <taxon>Poaceae</taxon>
        <taxon>BOP clade</taxon>
        <taxon>Pooideae</taxon>
        <taxon>Triticodae</taxon>
        <taxon>Triticeae</taxon>
        <taxon>Triticinae</taxon>
        <taxon>Triticum</taxon>
    </lineage>
</organism>
<dbReference type="InterPro" id="IPR044974">
    <property type="entry name" value="Disease_R_plants"/>
</dbReference>
<keyword evidence="2" id="KW-0433">Leucine-rich repeat</keyword>
<evidence type="ECO:0000313" key="12">
    <source>
        <dbReference type="EMBL" id="KAF7046792.1"/>
    </source>
</evidence>
<dbReference type="InterPro" id="IPR055414">
    <property type="entry name" value="LRR_R13L4/SHOC2-like"/>
</dbReference>
<evidence type="ECO:0000256" key="2">
    <source>
        <dbReference type="ARBA" id="ARBA00022614"/>
    </source>
</evidence>
<dbReference type="Pfam" id="PF00931">
    <property type="entry name" value="NB-ARC"/>
    <property type="match status" value="1"/>
</dbReference>
<dbReference type="SUPFAM" id="SSF52058">
    <property type="entry name" value="L domain-like"/>
    <property type="match status" value="1"/>
</dbReference>
<dbReference type="GO" id="GO:0043531">
    <property type="term" value="F:ADP binding"/>
    <property type="evidence" value="ECO:0007669"/>
    <property type="project" value="InterPro"/>
</dbReference>
<comment type="caution">
    <text evidence="12">The sequence shown here is derived from an EMBL/GenBank/DDBJ whole genome shotgun (WGS) entry which is preliminary data.</text>
</comment>
<dbReference type="GO" id="GO:0002758">
    <property type="term" value="P:innate immune response-activating signaling pathway"/>
    <property type="evidence" value="ECO:0007669"/>
    <property type="project" value="UniProtKB-ARBA"/>
</dbReference>
<comment type="similarity">
    <text evidence="1">Belongs to the disease resistance NB-LRR family.</text>
</comment>
<dbReference type="OrthoDB" id="621089at2759"/>
<dbReference type="InterPro" id="IPR032675">
    <property type="entry name" value="LRR_dom_sf"/>
</dbReference>
<dbReference type="InterPro" id="IPR027417">
    <property type="entry name" value="P-loop_NTPase"/>
</dbReference>
<dbReference type="PANTHER" id="PTHR23155:SF1167">
    <property type="entry name" value="OS08G0412100 PROTEIN"/>
    <property type="match status" value="1"/>
</dbReference>
<feature type="domain" description="Disease resistance N-terminal" evidence="9">
    <location>
        <begin position="12"/>
        <end position="99"/>
    </location>
</feature>
<evidence type="ECO:0000256" key="4">
    <source>
        <dbReference type="ARBA" id="ARBA00022741"/>
    </source>
</evidence>
<dbReference type="GO" id="GO:0042742">
    <property type="term" value="P:defense response to bacterium"/>
    <property type="evidence" value="ECO:0007669"/>
    <property type="project" value="UniProtKB-ARBA"/>
</dbReference>
<dbReference type="FunFam" id="3.40.50.300:FF:001091">
    <property type="entry name" value="Probable disease resistance protein At1g61300"/>
    <property type="match status" value="1"/>
</dbReference>
<feature type="region of interest" description="Disordered" evidence="7">
    <location>
        <begin position="981"/>
        <end position="1011"/>
    </location>
</feature>
<dbReference type="PROSITE" id="PS51450">
    <property type="entry name" value="LRR"/>
    <property type="match status" value="1"/>
</dbReference>
<feature type="domain" description="Disease resistance protein winged helix" evidence="10">
    <location>
        <begin position="453"/>
        <end position="513"/>
    </location>
</feature>
<dbReference type="GO" id="GO:0009626">
    <property type="term" value="P:plant-type hypersensitive response"/>
    <property type="evidence" value="ECO:0007669"/>
    <property type="project" value="UniProtKB-ARBA"/>
</dbReference>
<dbReference type="InterPro" id="IPR002182">
    <property type="entry name" value="NB-ARC"/>
</dbReference>
<dbReference type="SUPFAM" id="SSF52540">
    <property type="entry name" value="P-loop containing nucleoside triphosphate hydrolases"/>
    <property type="match status" value="1"/>
</dbReference>
<dbReference type="Gene3D" id="3.80.10.10">
    <property type="entry name" value="Ribonuclease Inhibitor"/>
    <property type="match status" value="1"/>
</dbReference>
<evidence type="ECO:0000259" key="11">
    <source>
        <dbReference type="Pfam" id="PF23598"/>
    </source>
</evidence>
<sequence length="1011" mass="115976">MEGAPVTAATGVLGPVVAKLGALLSSDYKLRRQTRKDVKSIRSKLKSVHSILWAIWEKEDLDAESKVLKKEALDLAADMDDAIDDFILTMQGSHRSKRLIERKIEVSPFQDFKRRVDDVSARCHSKWKWKDRSAQPFSSLFAWRNTKSSTPSQPPPPPRRAPFVRKDVSELVCMDGWRNELTRYLVGEEESTMVELQLKIVSIVGMAGVGKTTLASLVYGDEEIANKFQSRSFVSVTSTPNMKEVLTSILQQVGAQPPAGTEARTEEHIIHTISNFLENKRYLVIIDDIWNREQWDIIRRPFPVNNLGSRIVMTSRIHSMRGYDFDNNKPCIRMNPQLSFDKRRWLYGPDREDVAARMKPDMVGEGFDCDHPIVRMCGGVPLALLCMFSAMAMVCQQQEQARDVQDMIEFERRVKQSGIQNTPGFEPLVESLQLGYNDLPHHMLKTCLLYCSIYPENYKFYGDDLVMRWIAEGFIYELDAGKGYLEELGDRGLLMLLEDKDEKAYQMNPVMRNFLRWKLREGNFITCSSDITSSCACRIHRLCMDDYSADGAAEGVDPLFGLYWSQIRSLVVFEGAKTYVPFEKLEHVRVLDLQYHQRLRETRKYVHVFEDLDFEALGNDHVKDICGLLRVRHLFGLEGKGISEIPPEIARLQYLETLHVRRTLIRELPSEIGDLQQLKTLVMSRNLKLAELPREIGDLKNLETLDLSYNQELTELPREIRKLQNLKQLLLTFIPVTKLPKEMVGLKKLKKLALDSAISALPWETSQLSNLEGVAECVRQAWKNSDLVSEFSAEILSIQMDAWTTERGGLTVGTKHMHIPWWIKDHFNDLAYLDIRICKLEEQDLKILREMPSLKDLKLRLEVVPRKPIVISGEGFPRLMWLVVDSRASPIITFQEGAMPELHRLIFEFQFYGGPPANKDPPCLGINHLRNLYHVEFRCNEEWYKGAAESSPCVSAMIDVVRKEAQEHPRWIEILVSGRKRERFPRKESAQEVSSSDGSGAEIQEETLEAA</sequence>
<feature type="domain" description="Disease resistance R13L4/SHOC-2-like LRR" evidence="11">
    <location>
        <begin position="566"/>
        <end position="708"/>
    </location>
</feature>
<dbReference type="PANTHER" id="PTHR23155">
    <property type="entry name" value="DISEASE RESISTANCE PROTEIN RP"/>
    <property type="match status" value="1"/>
</dbReference>
<dbReference type="Gene3D" id="1.20.5.4130">
    <property type="match status" value="1"/>
</dbReference>
<evidence type="ECO:0000259" key="10">
    <source>
        <dbReference type="Pfam" id="PF23559"/>
    </source>
</evidence>
<dbReference type="Pfam" id="PF18052">
    <property type="entry name" value="Rx_N"/>
    <property type="match status" value="1"/>
</dbReference>
<dbReference type="InterPro" id="IPR001611">
    <property type="entry name" value="Leu-rich_rpt"/>
</dbReference>
<name>A0A9R1KAE2_WHEAT</name>
<dbReference type="InterPro" id="IPR036388">
    <property type="entry name" value="WH-like_DNA-bd_sf"/>
</dbReference>
<gene>
    <name evidence="12" type="ORF">CFC21_055795</name>
</gene>
<dbReference type="Pfam" id="PF23598">
    <property type="entry name" value="LRR_14"/>
    <property type="match status" value="2"/>
</dbReference>
<evidence type="ECO:0000256" key="5">
    <source>
        <dbReference type="ARBA" id="ARBA00022821"/>
    </source>
</evidence>
<dbReference type="EMBL" id="CM022220">
    <property type="protein sequence ID" value="KAF7046792.1"/>
    <property type="molecule type" value="Genomic_DNA"/>
</dbReference>
<reference evidence="12" key="1">
    <citation type="journal article" date="2017" name="Gigascience">
        <title>The first near-complete assembly of the hexaploid bread wheat genome, Triticum aestivum.</title>
        <authorList>
            <person name="Zimin A.V."/>
            <person name="Puiu D."/>
            <person name="Hall R."/>
            <person name="Kingan S."/>
            <person name="Clavijo B.J."/>
            <person name="Salzberg S.L."/>
        </authorList>
    </citation>
    <scope>NUCLEOTIDE SEQUENCE</scope>
    <source>
        <tissue evidence="12">Leaf</tissue>
    </source>
</reference>
<evidence type="ECO:0000256" key="7">
    <source>
        <dbReference type="SAM" id="MobiDB-lite"/>
    </source>
</evidence>
<dbReference type="InterPro" id="IPR058922">
    <property type="entry name" value="WHD_DRP"/>
</dbReference>
<keyword evidence="3" id="KW-0677">Repeat</keyword>
<feature type="domain" description="Disease resistance R13L4/SHOC-2-like LRR" evidence="11">
    <location>
        <begin position="816"/>
        <end position="970"/>
    </location>
</feature>
<evidence type="ECO:0000256" key="6">
    <source>
        <dbReference type="ARBA" id="ARBA00023054"/>
    </source>
</evidence>
<evidence type="ECO:0000259" key="8">
    <source>
        <dbReference type="Pfam" id="PF00931"/>
    </source>
</evidence>
<accession>A0A9R1KAE2</accession>
<keyword evidence="5" id="KW-0611">Plant defense</keyword>
<dbReference type="Pfam" id="PF23559">
    <property type="entry name" value="WHD_DRP"/>
    <property type="match status" value="1"/>
</dbReference>
<dbReference type="PRINTS" id="PR00364">
    <property type="entry name" value="DISEASERSIST"/>
</dbReference>
<evidence type="ECO:0000256" key="1">
    <source>
        <dbReference type="ARBA" id="ARBA00008894"/>
    </source>
</evidence>
<keyword evidence="4" id="KW-0547">Nucleotide-binding</keyword>
<protein>
    <recommendedName>
        <fullName evidence="13">NB-ARC domain-containing protein</fullName>
    </recommendedName>
</protein>
<evidence type="ECO:0000256" key="3">
    <source>
        <dbReference type="ARBA" id="ARBA00022737"/>
    </source>
</evidence>
<dbReference type="InterPro" id="IPR041118">
    <property type="entry name" value="Rx_N"/>
</dbReference>
<proteinExistence type="inferred from homology"/>
<feature type="domain" description="NB-ARC" evidence="8">
    <location>
        <begin position="195"/>
        <end position="322"/>
    </location>
</feature>
<dbReference type="Proteomes" id="UP000815260">
    <property type="component" value="Chromosome 4A"/>
</dbReference>
<evidence type="ECO:0000259" key="9">
    <source>
        <dbReference type="Pfam" id="PF18052"/>
    </source>
</evidence>
<dbReference type="Gramene" id="TraesCLE_scaffold_014060_01G000200.1">
    <property type="protein sequence ID" value="TraesCLE_scaffold_014060_01G000200.1"/>
    <property type="gene ID" value="TraesCLE_scaffold_014060_01G000200"/>
</dbReference>
<dbReference type="Gene3D" id="3.40.50.300">
    <property type="entry name" value="P-loop containing nucleotide triphosphate hydrolases"/>
    <property type="match status" value="1"/>
</dbReference>
<reference evidence="12" key="2">
    <citation type="submission" date="2020-03" db="EMBL/GenBank/DDBJ databases">
        <title>The second near-complete assembly of the hexaploid bread wheat (Triticum aestivum) genome.</title>
        <authorList>
            <person name="Zimin A.V."/>
            <person name="Puiu D."/>
            <person name="Shumante A."/>
            <person name="Alonge M."/>
            <person name="Salzberg S.L."/>
        </authorList>
    </citation>
    <scope>NUCLEOTIDE SEQUENCE</scope>
    <source>
        <tissue evidence="12">Leaf</tissue>
    </source>
</reference>
<dbReference type="Gene3D" id="1.10.10.10">
    <property type="entry name" value="Winged helix-like DNA-binding domain superfamily/Winged helix DNA-binding domain"/>
    <property type="match status" value="1"/>
</dbReference>
<keyword evidence="6" id="KW-0175">Coiled coil</keyword>